<gene>
    <name evidence="1" type="ORF">BDY21DRAFT_157097</name>
</gene>
<proteinExistence type="predicted"/>
<organism evidence="1 2">
    <name type="scientific">Lineolata rhizophorae</name>
    <dbReference type="NCBI Taxonomy" id="578093"/>
    <lineage>
        <taxon>Eukaryota</taxon>
        <taxon>Fungi</taxon>
        <taxon>Dikarya</taxon>
        <taxon>Ascomycota</taxon>
        <taxon>Pezizomycotina</taxon>
        <taxon>Dothideomycetes</taxon>
        <taxon>Dothideomycetes incertae sedis</taxon>
        <taxon>Lineolatales</taxon>
        <taxon>Lineolataceae</taxon>
        <taxon>Lineolata</taxon>
    </lineage>
</organism>
<reference evidence="1" key="1">
    <citation type="journal article" date="2020" name="Stud. Mycol.">
        <title>101 Dothideomycetes genomes: a test case for predicting lifestyles and emergence of pathogens.</title>
        <authorList>
            <person name="Haridas S."/>
            <person name="Albert R."/>
            <person name="Binder M."/>
            <person name="Bloem J."/>
            <person name="Labutti K."/>
            <person name="Salamov A."/>
            <person name="Andreopoulos B."/>
            <person name="Baker S."/>
            <person name="Barry K."/>
            <person name="Bills G."/>
            <person name="Bluhm B."/>
            <person name="Cannon C."/>
            <person name="Castanera R."/>
            <person name="Culley D."/>
            <person name="Daum C."/>
            <person name="Ezra D."/>
            <person name="Gonzalez J."/>
            <person name="Henrissat B."/>
            <person name="Kuo A."/>
            <person name="Liang C."/>
            <person name="Lipzen A."/>
            <person name="Lutzoni F."/>
            <person name="Magnuson J."/>
            <person name="Mondo S."/>
            <person name="Nolan M."/>
            <person name="Ohm R."/>
            <person name="Pangilinan J."/>
            <person name="Park H.-J."/>
            <person name="Ramirez L."/>
            <person name="Alfaro M."/>
            <person name="Sun H."/>
            <person name="Tritt A."/>
            <person name="Yoshinaga Y."/>
            <person name="Zwiers L.-H."/>
            <person name="Turgeon B."/>
            <person name="Goodwin S."/>
            <person name="Spatafora J."/>
            <person name="Crous P."/>
            <person name="Grigoriev I."/>
        </authorList>
    </citation>
    <scope>NUCLEOTIDE SEQUENCE</scope>
    <source>
        <strain evidence="1">ATCC 16933</strain>
    </source>
</reference>
<accession>A0A6A6NM34</accession>
<name>A0A6A6NM34_9PEZI</name>
<dbReference type="EMBL" id="MU001707">
    <property type="protein sequence ID" value="KAF2452527.1"/>
    <property type="molecule type" value="Genomic_DNA"/>
</dbReference>
<dbReference type="Proteomes" id="UP000799766">
    <property type="component" value="Unassembled WGS sequence"/>
</dbReference>
<sequence>MKECGDTHHRSQEHHHTCPQVAKAMTLAASPLPFPSTLKHVAHCSSSPVRSITFHAPAFSEMPLSPRESCCSVSASRKWPPRKWPPSVSIYIVPSQQYRTEVRYYAIFFGQVG</sequence>
<dbReference type="AlphaFoldDB" id="A0A6A6NM34"/>
<keyword evidence="2" id="KW-1185">Reference proteome</keyword>
<evidence type="ECO:0000313" key="2">
    <source>
        <dbReference type="Proteomes" id="UP000799766"/>
    </source>
</evidence>
<protein>
    <submittedName>
        <fullName evidence="1">Uncharacterized protein</fullName>
    </submittedName>
</protein>
<evidence type="ECO:0000313" key="1">
    <source>
        <dbReference type="EMBL" id="KAF2452527.1"/>
    </source>
</evidence>